<name>A0ABX5PJI3_9GAMM</name>
<keyword evidence="2" id="KW-1185">Reference proteome</keyword>
<reference evidence="1 2" key="1">
    <citation type="submission" date="2018-06" db="EMBL/GenBank/DDBJ databases">
        <title>Genomic Encyclopedia of Type Strains, Phase III (KMG-III): the genomes of soil and plant-associated and newly described type strains.</title>
        <authorList>
            <person name="Whitman W."/>
        </authorList>
    </citation>
    <scope>NUCLEOTIDE SEQUENCE [LARGE SCALE GENOMIC DNA]</scope>
    <source>
        <strain evidence="1 2">JC5</strain>
    </source>
</reference>
<proteinExistence type="predicted"/>
<comment type="caution">
    <text evidence="1">The sequence shown here is derived from an EMBL/GenBank/DDBJ whole genome shotgun (WGS) entry which is preliminary data.</text>
</comment>
<evidence type="ECO:0008006" key="3">
    <source>
        <dbReference type="Google" id="ProtNLM"/>
    </source>
</evidence>
<dbReference type="Proteomes" id="UP000247584">
    <property type="component" value="Unassembled WGS sequence"/>
</dbReference>
<evidence type="ECO:0000313" key="2">
    <source>
        <dbReference type="Proteomes" id="UP000247584"/>
    </source>
</evidence>
<accession>A0ABX5PJI3</accession>
<organism evidence="1 2">
    <name type="scientific">Shewanella chilikensis</name>
    <dbReference type="NCBI Taxonomy" id="558541"/>
    <lineage>
        <taxon>Bacteria</taxon>
        <taxon>Pseudomonadati</taxon>
        <taxon>Pseudomonadota</taxon>
        <taxon>Gammaproteobacteria</taxon>
        <taxon>Alteromonadales</taxon>
        <taxon>Shewanellaceae</taxon>
        <taxon>Shewanella</taxon>
    </lineage>
</organism>
<evidence type="ECO:0000313" key="1">
    <source>
        <dbReference type="EMBL" id="PYE56058.1"/>
    </source>
</evidence>
<protein>
    <recommendedName>
        <fullName evidence="3">Transposase</fullName>
    </recommendedName>
</protein>
<dbReference type="EMBL" id="QJSY01000033">
    <property type="protein sequence ID" value="PYE56058.1"/>
    <property type="molecule type" value="Genomic_DNA"/>
</dbReference>
<gene>
    <name evidence="1" type="ORF">C8J23_1338</name>
</gene>
<sequence>MNLKKAPLQGRGKSLGVANYYYGEELVVN</sequence>